<evidence type="ECO:0000313" key="3">
    <source>
        <dbReference type="Proteomes" id="UP000478463"/>
    </source>
</evidence>
<accession>A0A6L7ITB3</accession>
<dbReference type="Proteomes" id="UP000478463">
    <property type="component" value="Chromosome"/>
</dbReference>
<dbReference type="KEGG" id="egd:GS424_016235"/>
<dbReference type="InterPro" id="IPR052673">
    <property type="entry name" value="Ni-siroh_cyclase_CfbD"/>
</dbReference>
<evidence type="ECO:0000313" key="2">
    <source>
        <dbReference type="EMBL" id="QOS68022.1"/>
    </source>
</evidence>
<organism evidence="2 3">
    <name type="scientific">Eggerthella guodeyinii</name>
    <dbReference type="NCBI Taxonomy" id="2690837"/>
    <lineage>
        <taxon>Bacteria</taxon>
        <taxon>Bacillati</taxon>
        <taxon>Actinomycetota</taxon>
        <taxon>Coriobacteriia</taxon>
        <taxon>Eggerthellales</taxon>
        <taxon>Eggerthellaceae</taxon>
        <taxon>Eggerthella</taxon>
    </lineage>
</organism>
<dbReference type="InterPro" id="IPR000510">
    <property type="entry name" value="Nase/OxRdtase_comp1"/>
</dbReference>
<dbReference type="PANTHER" id="PTHR42846">
    <property type="entry name" value="NI-SIROHYDROCHLORIN A,C-DIAMIDE REDUCTIVE CYCLASE COMPLEX, COMPONENT CFBD"/>
    <property type="match status" value="1"/>
</dbReference>
<dbReference type="AlphaFoldDB" id="A0A6L7ITB3"/>
<sequence length="410" mass="42462">MMAKLSLYLPPFAGDYSGACSTLFGLDCLVIVIDAGCCTRTYVEYDELRWSRRRKSTFSAQLRTLDAVLGDDERILEQTIEAAEALRPACIALVGTPVPAIVGMDLAGMAHEVEARCGVPSFGLPTTGFETYEHGASLALAALSGRFALEGAPAASFGVPGARPRVNLLGVTPHDCMGEEHAAALEACVREQGFEVAWSTAGSYALEDVAAASRADASLVVAWSGLAAARLLRDRCGVPFATGFPAGSVGVAALGAALRAAMAGGRAGVSPPVSGAASDAVPAMAAAPVLVVGEQVAANALRGALRARFAHVGAVPPVHVASFFAMEPAWMEPGDRRLETEADLARFAEEHPGLRCVGDPLLRRVPGLAAAPLLELPHEAVSSTLYAQDAPLPGAAMDGEIDAFVERCTK</sequence>
<dbReference type="GO" id="GO:0016491">
    <property type="term" value="F:oxidoreductase activity"/>
    <property type="evidence" value="ECO:0007669"/>
    <property type="project" value="InterPro"/>
</dbReference>
<protein>
    <recommendedName>
        <fullName evidence="1">Nitrogenase/oxidoreductase component 1 domain-containing protein</fullName>
    </recommendedName>
</protein>
<proteinExistence type="predicted"/>
<dbReference type="Pfam" id="PF00148">
    <property type="entry name" value="Oxidored_nitro"/>
    <property type="match status" value="1"/>
</dbReference>
<feature type="domain" description="Nitrogenase/oxidoreductase component 1" evidence="1">
    <location>
        <begin position="17"/>
        <end position="286"/>
    </location>
</feature>
<dbReference type="Gene3D" id="3.40.50.1980">
    <property type="entry name" value="Nitrogenase molybdenum iron protein domain"/>
    <property type="match status" value="2"/>
</dbReference>
<dbReference type="SUPFAM" id="SSF53807">
    <property type="entry name" value="Helical backbone' metal receptor"/>
    <property type="match status" value="1"/>
</dbReference>
<dbReference type="PANTHER" id="PTHR42846:SF1">
    <property type="entry name" value="NI-SIROHYDROCHLORIN A,C-DIAMIDE REDUCTIVE CYCLASE COMPLEX, COMPONENT CFBD"/>
    <property type="match status" value="1"/>
</dbReference>
<dbReference type="RefSeq" id="WP_160941464.1">
    <property type="nucleotide sequence ID" value="NZ_CP063310.1"/>
</dbReference>
<gene>
    <name evidence="2" type="ORF">GS424_016235</name>
</gene>
<evidence type="ECO:0000259" key="1">
    <source>
        <dbReference type="Pfam" id="PF00148"/>
    </source>
</evidence>
<name>A0A6L7ITB3_9ACTN</name>
<dbReference type="EMBL" id="CP063310">
    <property type="protein sequence ID" value="QOS68022.1"/>
    <property type="molecule type" value="Genomic_DNA"/>
</dbReference>
<reference evidence="2 3" key="1">
    <citation type="submission" date="2020-10" db="EMBL/GenBank/DDBJ databases">
        <title>Eggerthella sp. nov., isolated from human feces.</title>
        <authorList>
            <person name="Yajun G."/>
        </authorList>
    </citation>
    <scope>NUCLEOTIDE SEQUENCE [LARGE SCALE GENOMIC DNA]</scope>
    <source>
        <strain evidence="2 3">HF-1101</strain>
    </source>
</reference>